<keyword evidence="2" id="KW-1064">Adaptive immunity</keyword>
<keyword evidence="3" id="KW-0675">Receptor</keyword>
<dbReference type="Pfam" id="PF07686">
    <property type="entry name" value="V-set"/>
    <property type="match status" value="1"/>
</dbReference>
<sequence length="115" mass="12696">MLLHCLLFLFSTVLDVSSEDAIVPLASAVCALEGSNVTLSCTYTGSADSLHWYQQHPRSKPEFLILILESSGYIKKADPPYPRLSTKLNKTTKEVHLEISSAEVTDSALYYCALQ</sequence>
<gene>
    <name evidence="8" type="ORF">COCON_G00091440</name>
</gene>
<feature type="non-terminal residue" evidence="8">
    <location>
        <position position="1"/>
    </location>
</feature>
<dbReference type="InterPro" id="IPR051287">
    <property type="entry name" value="TCR_variable_region"/>
</dbReference>
<dbReference type="PANTHER" id="PTHR19367">
    <property type="entry name" value="T-CELL RECEPTOR ALPHA CHAIN V REGION"/>
    <property type="match status" value="1"/>
</dbReference>
<name>A0A9Q1HZ45_CONCO</name>
<dbReference type="PROSITE" id="PS50835">
    <property type="entry name" value="IG_LIKE"/>
    <property type="match status" value="1"/>
</dbReference>
<dbReference type="Gene3D" id="2.60.40.10">
    <property type="entry name" value="Immunoglobulins"/>
    <property type="match status" value="1"/>
</dbReference>
<dbReference type="AlphaFoldDB" id="A0A9Q1HZ45"/>
<dbReference type="SUPFAM" id="SSF48726">
    <property type="entry name" value="Immunoglobulin"/>
    <property type="match status" value="1"/>
</dbReference>
<feature type="chain" id="PRO_5040250501" description="Ig-like domain-containing protein" evidence="6">
    <location>
        <begin position="19"/>
        <end position="115"/>
    </location>
</feature>
<evidence type="ECO:0000256" key="5">
    <source>
        <dbReference type="ARBA" id="ARBA00043266"/>
    </source>
</evidence>
<dbReference type="OrthoDB" id="9803478at2759"/>
<keyword evidence="1 6" id="KW-0732">Signal</keyword>
<evidence type="ECO:0000256" key="3">
    <source>
        <dbReference type="ARBA" id="ARBA00023170"/>
    </source>
</evidence>
<dbReference type="GO" id="GO:0002250">
    <property type="term" value="P:adaptive immune response"/>
    <property type="evidence" value="ECO:0007669"/>
    <property type="project" value="UniProtKB-KW"/>
</dbReference>
<evidence type="ECO:0000256" key="1">
    <source>
        <dbReference type="ARBA" id="ARBA00022729"/>
    </source>
</evidence>
<feature type="domain" description="Ig-like" evidence="7">
    <location>
        <begin position="24"/>
        <end position="115"/>
    </location>
</feature>
<dbReference type="SMART" id="SM00406">
    <property type="entry name" value="IGv"/>
    <property type="match status" value="1"/>
</dbReference>
<evidence type="ECO:0000313" key="8">
    <source>
        <dbReference type="EMBL" id="KAJ8274519.1"/>
    </source>
</evidence>
<dbReference type="InterPro" id="IPR013783">
    <property type="entry name" value="Ig-like_fold"/>
</dbReference>
<dbReference type="InterPro" id="IPR007110">
    <property type="entry name" value="Ig-like_dom"/>
</dbReference>
<feature type="signal peptide" evidence="6">
    <location>
        <begin position="1"/>
        <end position="18"/>
    </location>
</feature>
<proteinExistence type="predicted"/>
<dbReference type="PANTHER" id="PTHR19367:SF18">
    <property type="entry name" value="T CELL RECEPTOR ALPHA VARIABLE 16"/>
    <property type="match status" value="1"/>
</dbReference>
<evidence type="ECO:0000313" key="9">
    <source>
        <dbReference type="Proteomes" id="UP001152803"/>
    </source>
</evidence>
<keyword evidence="5" id="KW-1279">T cell receptor</keyword>
<dbReference type="Proteomes" id="UP001152803">
    <property type="component" value="Unassembled WGS sequence"/>
</dbReference>
<comment type="caution">
    <text evidence="8">The sequence shown here is derived from an EMBL/GenBank/DDBJ whole genome shotgun (WGS) entry which is preliminary data.</text>
</comment>
<keyword evidence="4" id="KW-0393">Immunoglobulin domain</keyword>
<evidence type="ECO:0000256" key="4">
    <source>
        <dbReference type="ARBA" id="ARBA00023319"/>
    </source>
</evidence>
<dbReference type="EMBL" id="JAFJMO010000006">
    <property type="protein sequence ID" value="KAJ8274519.1"/>
    <property type="molecule type" value="Genomic_DNA"/>
</dbReference>
<keyword evidence="5" id="KW-0391">Immunity</keyword>
<dbReference type="InterPro" id="IPR013106">
    <property type="entry name" value="Ig_V-set"/>
</dbReference>
<organism evidence="8 9">
    <name type="scientific">Conger conger</name>
    <name type="common">Conger eel</name>
    <name type="synonym">Muraena conger</name>
    <dbReference type="NCBI Taxonomy" id="82655"/>
    <lineage>
        <taxon>Eukaryota</taxon>
        <taxon>Metazoa</taxon>
        <taxon>Chordata</taxon>
        <taxon>Craniata</taxon>
        <taxon>Vertebrata</taxon>
        <taxon>Euteleostomi</taxon>
        <taxon>Actinopterygii</taxon>
        <taxon>Neopterygii</taxon>
        <taxon>Teleostei</taxon>
        <taxon>Anguilliformes</taxon>
        <taxon>Congridae</taxon>
        <taxon>Conger</taxon>
    </lineage>
</organism>
<evidence type="ECO:0000259" key="7">
    <source>
        <dbReference type="PROSITE" id="PS50835"/>
    </source>
</evidence>
<protein>
    <recommendedName>
        <fullName evidence="7">Ig-like domain-containing protein</fullName>
    </recommendedName>
</protein>
<dbReference type="InterPro" id="IPR036179">
    <property type="entry name" value="Ig-like_dom_sf"/>
</dbReference>
<reference evidence="8" key="1">
    <citation type="journal article" date="2023" name="Science">
        <title>Genome structures resolve the early diversification of teleost fishes.</title>
        <authorList>
            <person name="Parey E."/>
            <person name="Louis A."/>
            <person name="Montfort J."/>
            <person name="Bouchez O."/>
            <person name="Roques C."/>
            <person name="Iampietro C."/>
            <person name="Lluch J."/>
            <person name="Castinel A."/>
            <person name="Donnadieu C."/>
            <person name="Desvignes T."/>
            <person name="Floi Bucao C."/>
            <person name="Jouanno E."/>
            <person name="Wen M."/>
            <person name="Mejri S."/>
            <person name="Dirks R."/>
            <person name="Jansen H."/>
            <person name="Henkel C."/>
            <person name="Chen W.J."/>
            <person name="Zahm M."/>
            <person name="Cabau C."/>
            <person name="Klopp C."/>
            <person name="Thompson A.W."/>
            <person name="Robinson-Rechavi M."/>
            <person name="Braasch I."/>
            <person name="Lecointre G."/>
            <person name="Bobe J."/>
            <person name="Postlethwait J.H."/>
            <person name="Berthelot C."/>
            <person name="Roest Crollius H."/>
            <person name="Guiguen Y."/>
        </authorList>
    </citation>
    <scope>NUCLEOTIDE SEQUENCE</scope>
    <source>
        <strain evidence="8">Concon-B</strain>
    </source>
</reference>
<evidence type="ECO:0000256" key="6">
    <source>
        <dbReference type="SAM" id="SignalP"/>
    </source>
</evidence>
<dbReference type="GO" id="GO:0042101">
    <property type="term" value="C:T cell receptor complex"/>
    <property type="evidence" value="ECO:0007669"/>
    <property type="project" value="UniProtKB-KW"/>
</dbReference>
<keyword evidence="9" id="KW-1185">Reference proteome</keyword>
<accession>A0A9Q1HZ45</accession>
<evidence type="ECO:0000256" key="2">
    <source>
        <dbReference type="ARBA" id="ARBA00023130"/>
    </source>
</evidence>